<evidence type="ECO:0000256" key="3">
    <source>
        <dbReference type="ARBA" id="ARBA00022857"/>
    </source>
</evidence>
<dbReference type="PANTHER" id="PTHR44085:SF2">
    <property type="entry name" value="SEPIAPTERIN REDUCTASE"/>
    <property type="match status" value="1"/>
</dbReference>
<evidence type="ECO:0000256" key="2">
    <source>
        <dbReference type="ARBA" id="ARBA00022490"/>
    </source>
</evidence>
<dbReference type="InterPro" id="IPR036291">
    <property type="entry name" value="NAD(P)-bd_dom_sf"/>
</dbReference>
<keyword evidence="6" id="KW-1185">Reference proteome</keyword>
<name>A0A8J1T534_OWEFU</name>
<dbReference type="PRINTS" id="PR00081">
    <property type="entry name" value="GDHRDH"/>
</dbReference>
<dbReference type="GO" id="GO:0004757">
    <property type="term" value="F:sepiapterin reductase (NADP+) activity"/>
    <property type="evidence" value="ECO:0007669"/>
    <property type="project" value="TreeGrafter"/>
</dbReference>
<dbReference type="EMBL" id="CAIIXF020000005">
    <property type="protein sequence ID" value="CAH1784674.1"/>
    <property type="molecule type" value="Genomic_DNA"/>
</dbReference>
<keyword evidence="4" id="KW-0560">Oxidoreductase</keyword>
<comment type="subcellular location">
    <subcellularLocation>
        <location evidence="1">Cytoplasm</location>
    </subcellularLocation>
</comment>
<keyword evidence="3" id="KW-0521">NADP</keyword>
<sequence>MSALGKIFCVITGGSRGLGRSLAIAISRVVSDGSTIILTARSTEALSETSKMVAETNANVTVKSVVADLGNLSAFEVMCTDILDGVDAKDYAQAILIHNAASHMGMTKFKGSEIDDPNAVSNYCNMHFSSTVCLTSKFISAFKGTRRVVVNVSSAAAVNPTPTRSLYCSMKAARVMFLRVMAAEDPDIRLLNYDPGLMKTDLLVNGIADSFNPEFWEGKIDEFDKKGLVVSADTSAEKLILALKMDKYENGSTVSVGDQIIPKI</sequence>
<dbReference type="Proteomes" id="UP000749559">
    <property type="component" value="Unassembled WGS sequence"/>
</dbReference>
<dbReference type="InterPro" id="IPR002347">
    <property type="entry name" value="SDR_fam"/>
</dbReference>
<evidence type="ECO:0000256" key="4">
    <source>
        <dbReference type="ARBA" id="ARBA00023002"/>
    </source>
</evidence>
<dbReference type="OrthoDB" id="153074at2759"/>
<organism evidence="5 6">
    <name type="scientific">Owenia fusiformis</name>
    <name type="common">Polychaete worm</name>
    <dbReference type="NCBI Taxonomy" id="6347"/>
    <lineage>
        <taxon>Eukaryota</taxon>
        <taxon>Metazoa</taxon>
        <taxon>Spiralia</taxon>
        <taxon>Lophotrochozoa</taxon>
        <taxon>Annelida</taxon>
        <taxon>Polychaeta</taxon>
        <taxon>Sedentaria</taxon>
        <taxon>Canalipalpata</taxon>
        <taxon>Sabellida</taxon>
        <taxon>Oweniida</taxon>
        <taxon>Oweniidae</taxon>
        <taxon>Owenia</taxon>
    </lineage>
</organism>
<evidence type="ECO:0000313" key="5">
    <source>
        <dbReference type="EMBL" id="CAH1784674.1"/>
    </source>
</evidence>
<evidence type="ECO:0000313" key="6">
    <source>
        <dbReference type="Proteomes" id="UP000749559"/>
    </source>
</evidence>
<proteinExistence type="predicted"/>
<evidence type="ECO:0000256" key="1">
    <source>
        <dbReference type="ARBA" id="ARBA00004496"/>
    </source>
</evidence>
<dbReference type="GO" id="GO:0006729">
    <property type="term" value="P:tetrahydrobiopterin biosynthetic process"/>
    <property type="evidence" value="ECO:0007669"/>
    <property type="project" value="TreeGrafter"/>
</dbReference>
<dbReference type="InterPro" id="IPR051721">
    <property type="entry name" value="Biopterin_syn/organic_redct"/>
</dbReference>
<gene>
    <name evidence="5" type="ORF">OFUS_LOCUS10828</name>
</gene>
<accession>A0A8J1T534</accession>
<dbReference type="AlphaFoldDB" id="A0A8J1T534"/>
<keyword evidence="2" id="KW-0963">Cytoplasm</keyword>
<evidence type="ECO:0008006" key="7">
    <source>
        <dbReference type="Google" id="ProtNLM"/>
    </source>
</evidence>
<dbReference type="Gene3D" id="3.40.50.720">
    <property type="entry name" value="NAD(P)-binding Rossmann-like Domain"/>
    <property type="match status" value="1"/>
</dbReference>
<reference evidence="5" key="1">
    <citation type="submission" date="2022-03" db="EMBL/GenBank/DDBJ databases">
        <authorList>
            <person name="Martin C."/>
        </authorList>
    </citation>
    <scope>NUCLEOTIDE SEQUENCE</scope>
</reference>
<comment type="caution">
    <text evidence="5">The sequence shown here is derived from an EMBL/GenBank/DDBJ whole genome shotgun (WGS) entry which is preliminary data.</text>
</comment>
<dbReference type="GO" id="GO:0005737">
    <property type="term" value="C:cytoplasm"/>
    <property type="evidence" value="ECO:0007669"/>
    <property type="project" value="UniProtKB-SubCell"/>
</dbReference>
<protein>
    <recommendedName>
        <fullName evidence="7">Sepiapterin reductase</fullName>
    </recommendedName>
</protein>
<dbReference type="Pfam" id="PF00106">
    <property type="entry name" value="adh_short"/>
    <property type="match status" value="1"/>
</dbReference>
<dbReference type="EMBL" id="CAIIXF020000005">
    <property type="protein sequence ID" value="CAH1784673.1"/>
    <property type="molecule type" value="Genomic_DNA"/>
</dbReference>
<dbReference type="PANTHER" id="PTHR44085">
    <property type="entry name" value="SEPIAPTERIN REDUCTASE"/>
    <property type="match status" value="1"/>
</dbReference>
<dbReference type="SUPFAM" id="SSF51735">
    <property type="entry name" value="NAD(P)-binding Rossmann-fold domains"/>
    <property type="match status" value="1"/>
</dbReference>